<dbReference type="PANTHER" id="PTHR43682">
    <property type="entry name" value="LACTATE UTILIZATION PROTEIN C"/>
    <property type="match status" value="1"/>
</dbReference>
<evidence type="ECO:0000313" key="3">
    <source>
        <dbReference type="Proteomes" id="UP000653480"/>
    </source>
</evidence>
<organism evidence="2 3">
    <name type="scientific">Microbispora bryophytorum</name>
    <dbReference type="NCBI Taxonomy" id="1460882"/>
    <lineage>
        <taxon>Bacteria</taxon>
        <taxon>Bacillati</taxon>
        <taxon>Actinomycetota</taxon>
        <taxon>Actinomycetes</taxon>
        <taxon>Streptosporangiales</taxon>
        <taxon>Streptosporangiaceae</taxon>
        <taxon>Microbispora</taxon>
    </lineage>
</organism>
<dbReference type="RefSeq" id="WP_142572190.1">
    <property type="nucleotide sequence ID" value="NZ_BMMN01000006.1"/>
</dbReference>
<accession>A0A8H9H455</accession>
<dbReference type="OrthoDB" id="9794187at2"/>
<name>A0A8H9H455_9ACTN</name>
<sequence length="203" mass="21343">MSSRDLILARVRRALAGAPDVEITRAYRGPSQTPGDIRLFEERVGDYRAVVHLVDEAGVPERVALSLAGRGARRVVVPAGFPPRWLAVADVEAVADDPPLSAADLDAVDGVVTTCAVAIAETGTIVLDTGPGQGRRALTLVPDYHLCVVRAAQVVAGVPDAVARLAPARPQTWISGPSATSDIELNRVEGVHGPRTLEVLIVD</sequence>
<dbReference type="AlphaFoldDB" id="A0A8H9H455"/>
<feature type="domain" description="LUD" evidence="1">
    <location>
        <begin position="107"/>
        <end position="202"/>
    </location>
</feature>
<reference evidence="2" key="2">
    <citation type="submission" date="2020-09" db="EMBL/GenBank/DDBJ databases">
        <authorList>
            <person name="Sun Q."/>
            <person name="Zhou Y."/>
        </authorList>
    </citation>
    <scope>NUCLEOTIDE SEQUENCE</scope>
    <source>
        <strain evidence="2">CGMCC 4.7138</strain>
    </source>
</reference>
<dbReference type="InterPro" id="IPR037171">
    <property type="entry name" value="NagB/RpiA_transferase-like"/>
</dbReference>
<dbReference type="Proteomes" id="UP000653480">
    <property type="component" value="Unassembled WGS sequence"/>
</dbReference>
<dbReference type="Gene3D" id="3.40.50.10420">
    <property type="entry name" value="NagB/RpiA/CoA transferase-like"/>
    <property type="match status" value="1"/>
</dbReference>
<gene>
    <name evidence="2" type="ORF">GCM10011574_39530</name>
</gene>
<dbReference type="EMBL" id="BMMN01000006">
    <property type="protein sequence ID" value="GGO16685.1"/>
    <property type="molecule type" value="Genomic_DNA"/>
</dbReference>
<proteinExistence type="predicted"/>
<keyword evidence="3" id="KW-1185">Reference proteome</keyword>
<evidence type="ECO:0000313" key="2">
    <source>
        <dbReference type="EMBL" id="GGO16685.1"/>
    </source>
</evidence>
<dbReference type="PANTHER" id="PTHR43682:SF1">
    <property type="entry name" value="LACTATE UTILIZATION PROTEIN C"/>
    <property type="match status" value="1"/>
</dbReference>
<evidence type="ECO:0000259" key="1">
    <source>
        <dbReference type="Pfam" id="PF02589"/>
    </source>
</evidence>
<comment type="caution">
    <text evidence="2">The sequence shown here is derived from an EMBL/GenBank/DDBJ whole genome shotgun (WGS) entry which is preliminary data.</text>
</comment>
<dbReference type="Pfam" id="PF02589">
    <property type="entry name" value="LUD_dom"/>
    <property type="match status" value="1"/>
</dbReference>
<dbReference type="InterPro" id="IPR003741">
    <property type="entry name" value="LUD_dom"/>
</dbReference>
<dbReference type="SUPFAM" id="SSF100950">
    <property type="entry name" value="NagB/RpiA/CoA transferase-like"/>
    <property type="match status" value="1"/>
</dbReference>
<dbReference type="InterPro" id="IPR024185">
    <property type="entry name" value="FTHF_cligase-like_sf"/>
</dbReference>
<protein>
    <recommendedName>
        <fullName evidence="1">LUD domain-containing protein</fullName>
    </recommendedName>
</protein>
<reference evidence="2" key="1">
    <citation type="journal article" date="2014" name="Int. J. Syst. Evol. Microbiol.">
        <title>Complete genome sequence of Corynebacterium casei LMG S-19264T (=DSM 44701T), isolated from a smear-ripened cheese.</title>
        <authorList>
            <consortium name="US DOE Joint Genome Institute (JGI-PGF)"/>
            <person name="Walter F."/>
            <person name="Albersmeier A."/>
            <person name="Kalinowski J."/>
            <person name="Ruckert C."/>
        </authorList>
    </citation>
    <scope>NUCLEOTIDE SEQUENCE</scope>
    <source>
        <strain evidence="2">CGMCC 4.7138</strain>
    </source>
</reference>